<reference evidence="20 21" key="1">
    <citation type="journal article" date="2016" name="Nat. Commun.">
        <title>Thousands of microbial genomes shed light on interconnected biogeochemical processes in an aquifer system.</title>
        <authorList>
            <person name="Anantharaman K."/>
            <person name="Brown C.T."/>
            <person name="Hug L.A."/>
            <person name="Sharon I."/>
            <person name="Castelle C.J."/>
            <person name="Probst A.J."/>
            <person name="Thomas B.C."/>
            <person name="Singh A."/>
            <person name="Wilkins M.J."/>
            <person name="Karaoz U."/>
            <person name="Brodie E.L."/>
            <person name="Williams K.H."/>
            <person name="Hubbard S.S."/>
            <person name="Banfield J.F."/>
        </authorList>
    </citation>
    <scope>NUCLEOTIDE SEQUENCE [LARGE SCALE GENOMIC DNA]</scope>
</reference>
<gene>
    <name evidence="20" type="ORF">A3B56_00790</name>
</gene>
<evidence type="ECO:0000256" key="14">
    <source>
        <dbReference type="ARBA" id="ARBA00023264"/>
    </source>
</evidence>
<evidence type="ECO:0000256" key="8">
    <source>
        <dbReference type="ARBA" id="ARBA00022777"/>
    </source>
</evidence>
<keyword evidence="5" id="KW-0808">Transferase</keyword>
<evidence type="ECO:0000256" key="16">
    <source>
        <dbReference type="PIRSR" id="PIRSR600829-2"/>
    </source>
</evidence>
<dbReference type="PANTHER" id="PTHR34299:SF1">
    <property type="entry name" value="DIACYLGLYCEROL KINASE"/>
    <property type="match status" value="1"/>
</dbReference>
<evidence type="ECO:0000256" key="19">
    <source>
        <dbReference type="SAM" id="Phobius"/>
    </source>
</evidence>
<feature type="transmembrane region" description="Helical" evidence="19">
    <location>
        <begin position="45"/>
        <end position="65"/>
    </location>
</feature>
<dbReference type="GO" id="GO:0008654">
    <property type="term" value="P:phospholipid biosynthetic process"/>
    <property type="evidence" value="ECO:0007669"/>
    <property type="project" value="UniProtKB-KW"/>
</dbReference>
<evidence type="ECO:0000256" key="1">
    <source>
        <dbReference type="ARBA" id="ARBA00004651"/>
    </source>
</evidence>
<keyword evidence="8" id="KW-0418">Kinase</keyword>
<dbReference type="Gene3D" id="1.10.287.3610">
    <property type="match status" value="1"/>
</dbReference>
<feature type="binding site" evidence="17">
    <location>
        <begin position="84"/>
        <end position="85"/>
    </location>
    <ligand>
        <name>ATP</name>
        <dbReference type="ChEBI" id="CHEBI:30616"/>
    </ligand>
</feature>
<evidence type="ECO:0000256" key="15">
    <source>
        <dbReference type="PIRSR" id="PIRSR600829-1"/>
    </source>
</evidence>
<dbReference type="InterPro" id="IPR036945">
    <property type="entry name" value="DAGK_sf"/>
</dbReference>
<evidence type="ECO:0000313" key="20">
    <source>
        <dbReference type="EMBL" id="OGK54132.1"/>
    </source>
</evidence>
<protein>
    <recommendedName>
        <fullName evidence="22">Diacylglycerol kinase</fullName>
    </recommendedName>
</protein>
<keyword evidence="7 17" id="KW-0547">Nucleotide-binding</keyword>
<keyword evidence="3" id="KW-1003">Cell membrane</keyword>
<feature type="binding site" evidence="17">
    <location>
        <position position="66"/>
    </location>
    <ligand>
        <name>ATP</name>
        <dbReference type="ChEBI" id="CHEBI:30616"/>
    </ligand>
</feature>
<evidence type="ECO:0000256" key="17">
    <source>
        <dbReference type="PIRSR" id="PIRSR600829-3"/>
    </source>
</evidence>
<evidence type="ECO:0000256" key="7">
    <source>
        <dbReference type="ARBA" id="ARBA00022741"/>
    </source>
</evidence>
<comment type="caution">
    <text evidence="20">The sequence shown here is derived from an EMBL/GenBank/DDBJ whole genome shotgun (WGS) entry which is preliminary data.</text>
</comment>
<keyword evidence="18" id="KW-0479">Metal-binding</keyword>
<dbReference type="GO" id="GO:0016301">
    <property type="term" value="F:kinase activity"/>
    <property type="evidence" value="ECO:0007669"/>
    <property type="project" value="UniProtKB-KW"/>
</dbReference>
<evidence type="ECO:0000256" key="5">
    <source>
        <dbReference type="ARBA" id="ARBA00022679"/>
    </source>
</evidence>
<keyword evidence="14" id="KW-1208">Phospholipid metabolism</keyword>
<name>A0A1F7JEV1_9BACT</name>
<evidence type="ECO:0000256" key="11">
    <source>
        <dbReference type="ARBA" id="ARBA00023098"/>
    </source>
</evidence>
<dbReference type="Pfam" id="PF01219">
    <property type="entry name" value="DAGK_prokar"/>
    <property type="match status" value="1"/>
</dbReference>
<dbReference type="PANTHER" id="PTHR34299">
    <property type="entry name" value="DIACYLGLYCEROL KINASE"/>
    <property type="match status" value="1"/>
</dbReference>
<organism evidence="20 21">
    <name type="scientific">Candidatus Roizmanbacteria bacterium RIFCSPLOWO2_01_FULL_45_11</name>
    <dbReference type="NCBI Taxonomy" id="1802070"/>
    <lineage>
        <taxon>Bacteria</taxon>
        <taxon>Candidatus Roizmaniibacteriota</taxon>
    </lineage>
</organism>
<evidence type="ECO:0000256" key="13">
    <source>
        <dbReference type="ARBA" id="ARBA00023209"/>
    </source>
</evidence>
<evidence type="ECO:0000256" key="3">
    <source>
        <dbReference type="ARBA" id="ARBA00022475"/>
    </source>
</evidence>
<comment type="cofactor">
    <cofactor evidence="18">
        <name>Mg(2+)</name>
        <dbReference type="ChEBI" id="CHEBI:18420"/>
    </cofactor>
    <text evidence="18">Mn(2+), Zn(2+), Cd(2+) and Co(2+) support activity to lesser extents.</text>
</comment>
<dbReference type="GO" id="GO:0046872">
    <property type="term" value="F:metal ion binding"/>
    <property type="evidence" value="ECO:0007669"/>
    <property type="project" value="UniProtKB-KW"/>
</dbReference>
<comment type="subcellular location">
    <subcellularLocation>
        <location evidence="1">Cell membrane</location>
        <topology evidence="1">Multi-pass membrane protein</topology>
    </subcellularLocation>
</comment>
<dbReference type="InterPro" id="IPR033717">
    <property type="entry name" value="UDPK"/>
</dbReference>
<keyword evidence="12 19" id="KW-0472">Membrane</keyword>
<evidence type="ECO:0008006" key="22">
    <source>
        <dbReference type="Google" id="ProtNLM"/>
    </source>
</evidence>
<keyword evidence="18" id="KW-0460">Magnesium</keyword>
<dbReference type="GO" id="GO:0005886">
    <property type="term" value="C:plasma membrane"/>
    <property type="evidence" value="ECO:0007669"/>
    <property type="project" value="UniProtKB-SubCell"/>
</dbReference>
<dbReference type="Proteomes" id="UP000178486">
    <property type="component" value="Unassembled WGS sequence"/>
</dbReference>
<feature type="transmembrane region" description="Helical" evidence="19">
    <location>
        <begin position="21"/>
        <end position="39"/>
    </location>
</feature>
<feature type="binding site" evidence="17">
    <location>
        <position position="6"/>
    </location>
    <ligand>
        <name>ATP</name>
        <dbReference type="ChEBI" id="CHEBI:30616"/>
    </ligand>
</feature>
<dbReference type="EMBL" id="MGAU01000039">
    <property type="protein sequence ID" value="OGK54132.1"/>
    <property type="molecule type" value="Genomic_DNA"/>
</dbReference>
<comment type="similarity">
    <text evidence="2">Belongs to the bacterial diacylglycerol kinase family.</text>
</comment>
<keyword evidence="4" id="KW-0444">Lipid biosynthesis</keyword>
<evidence type="ECO:0000256" key="6">
    <source>
        <dbReference type="ARBA" id="ARBA00022692"/>
    </source>
</evidence>
<keyword evidence="6 19" id="KW-0812">Transmembrane</keyword>
<feature type="binding site" evidence="16">
    <location>
        <position position="59"/>
    </location>
    <ligand>
        <name>substrate</name>
    </ligand>
</feature>
<keyword evidence="9 17" id="KW-0067">ATP-binding</keyword>
<keyword evidence="11" id="KW-0443">Lipid metabolism</keyword>
<dbReference type="InterPro" id="IPR000829">
    <property type="entry name" value="DAGK"/>
</dbReference>
<dbReference type="GO" id="GO:0005524">
    <property type="term" value="F:ATP binding"/>
    <property type="evidence" value="ECO:0007669"/>
    <property type="project" value="UniProtKB-KW"/>
</dbReference>
<evidence type="ECO:0000256" key="18">
    <source>
        <dbReference type="PIRSR" id="PIRSR600829-4"/>
    </source>
</evidence>
<evidence type="ECO:0000256" key="2">
    <source>
        <dbReference type="ARBA" id="ARBA00005967"/>
    </source>
</evidence>
<dbReference type="CDD" id="cd14265">
    <property type="entry name" value="UDPK_IM_like"/>
    <property type="match status" value="1"/>
</dbReference>
<evidence type="ECO:0000256" key="12">
    <source>
        <dbReference type="ARBA" id="ARBA00023136"/>
    </source>
</evidence>
<feature type="active site" description="Proton acceptor" evidence="15">
    <location>
        <position position="59"/>
    </location>
</feature>
<dbReference type="AlphaFoldDB" id="A0A1F7JEV1"/>
<sequence length="112" mass="12491">MSSFTYAFEGLKWSFIHHRNFQVHTVVAVMVFLMAAVFGVSRMEWIILTFAVLLGFVTEMVNTAIEEITNLVTIKWARQAKIAKDVSAGMMLLTACATAIIGLIIFIPHVAQ</sequence>
<evidence type="ECO:0000313" key="21">
    <source>
        <dbReference type="Proteomes" id="UP000178486"/>
    </source>
</evidence>
<keyword evidence="13" id="KW-0594">Phospholipid biosynthesis</keyword>
<evidence type="ECO:0000256" key="10">
    <source>
        <dbReference type="ARBA" id="ARBA00022989"/>
    </source>
</evidence>
<proteinExistence type="inferred from homology"/>
<evidence type="ECO:0000256" key="4">
    <source>
        <dbReference type="ARBA" id="ARBA00022516"/>
    </source>
</evidence>
<feature type="binding site" evidence="18">
    <location>
        <position position="66"/>
    </location>
    <ligand>
        <name>a divalent metal cation</name>
        <dbReference type="ChEBI" id="CHEBI:60240"/>
    </ligand>
</feature>
<keyword evidence="10 19" id="KW-1133">Transmembrane helix</keyword>
<accession>A0A1F7JEV1</accession>
<evidence type="ECO:0000256" key="9">
    <source>
        <dbReference type="ARBA" id="ARBA00022840"/>
    </source>
</evidence>
<feature type="transmembrane region" description="Helical" evidence="19">
    <location>
        <begin position="86"/>
        <end position="107"/>
    </location>
</feature>